<gene>
    <name evidence="8" type="ORF">ACIBG2_12115</name>
</gene>
<evidence type="ECO:0000256" key="2">
    <source>
        <dbReference type="ARBA" id="ARBA00022527"/>
    </source>
</evidence>
<keyword evidence="9" id="KW-1185">Reference proteome</keyword>
<dbReference type="GO" id="GO:0004674">
    <property type="term" value="F:protein serine/threonine kinase activity"/>
    <property type="evidence" value="ECO:0007669"/>
    <property type="project" value="UniProtKB-EC"/>
</dbReference>
<dbReference type="PANTHER" id="PTHR43289:SF6">
    <property type="entry name" value="SERINE_THREONINE-PROTEIN KINASE NEKL-3"/>
    <property type="match status" value="1"/>
</dbReference>
<keyword evidence="3 8" id="KW-0808">Transferase</keyword>
<sequence length="618" mass="64853">MRLGMSVGGRYRLTKGPIRSRTSEVWLARDEKLGRGVVLKRMLTGHDSVRGFSALQAEARALARFNHPHIVTLFDAVQAGRGRRATSWLVMEHVSGGSLYGRPAVPPEVAASVGAQIAGALVALHAQGIVHGDIKPGNVVVTGDGTVKLADFGAAYRVDGQETITPNNAISYTPDYAAPEVVRGQLVRGSDVFSLGAMLYALVAGSPPRRGSGSLAAQGRITIEADLGVLDEVVRAMLSKDPADRPVAAEVVRRMTEIAGEATAAVLARDTDDFWTAGEGVAGPGSVLVAAVRNHPRATSVTVGALVVVAVVLSVSQPARKEPGKGGSPAAEAQKAVSVIGEPRTIDPCALTDAAALGGFGDTQLDPAYGGFDRCDVLVDPPDGDVVDVNVDFNRDPDTEQPSPDRAVGRVRIVEHQAESDSCERTLLLDGDRDINVRVTAKREEGGKDALCAMADVATGTAVAVLNQGPLPRRTIPPQSLAHKDACALLPGQALEVIPGIDANSPEAGFGSWQCEWQSTTSKLWLDVRFDQGRPPNAEEGSATRLNGYRAYLRPDDGECLGQLVYRTYNNHIGRMAETLNVRVTGSGSADRLCGLARRLTGSAAVSLGTGPETGNGS</sequence>
<dbReference type="Gene3D" id="3.30.200.20">
    <property type="entry name" value="Phosphorylase Kinase, domain 1"/>
    <property type="match status" value="1"/>
</dbReference>
<dbReference type="RefSeq" id="WP_397081385.1">
    <property type="nucleotide sequence ID" value="NZ_JBITGY010000003.1"/>
</dbReference>
<dbReference type="PANTHER" id="PTHR43289">
    <property type="entry name" value="MITOGEN-ACTIVATED PROTEIN KINASE KINASE KINASE 20-RELATED"/>
    <property type="match status" value="1"/>
</dbReference>
<evidence type="ECO:0000256" key="1">
    <source>
        <dbReference type="ARBA" id="ARBA00012513"/>
    </source>
</evidence>
<dbReference type="Proteomes" id="UP001612741">
    <property type="component" value="Unassembled WGS sequence"/>
</dbReference>
<keyword evidence="6" id="KW-0067">ATP-binding</keyword>
<dbReference type="PROSITE" id="PS00108">
    <property type="entry name" value="PROTEIN_KINASE_ST"/>
    <property type="match status" value="1"/>
</dbReference>
<reference evidence="8 9" key="1">
    <citation type="submission" date="2024-10" db="EMBL/GenBank/DDBJ databases">
        <title>The Natural Products Discovery Center: Release of the First 8490 Sequenced Strains for Exploring Actinobacteria Biosynthetic Diversity.</title>
        <authorList>
            <person name="Kalkreuter E."/>
            <person name="Kautsar S.A."/>
            <person name="Yang D."/>
            <person name="Bader C.D."/>
            <person name="Teijaro C.N."/>
            <person name="Fluegel L."/>
            <person name="Davis C.M."/>
            <person name="Simpson J.R."/>
            <person name="Lauterbach L."/>
            <person name="Steele A.D."/>
            <person name="Gui C."/>
            <person name="Meng S."/>
            <person name="Li G."/>
            <person name="Viehrig K."/>
            <person name="Ye F."/>
            <person name="Su P."/>
            <person name="Kiefer A.F."/>
            <person name="Nichols A."/>
            <person name="Cepeda A.J."/>
            <person name="Yan W."/>
            <person name="Fan B."/>
            <person name="Jiang Y."/>
            <person name="Adhikari A."/>
            <person name="Zheng C.-J."/>
            <person name="Schuster L."/>
            <person name="Cowan T.M."/>
            <person name="Smanski M.J."/>
            <person name="Chevrette M.G."/>
            <person name="De Carvalho L.P.S."/>
            <person name="Shen B."/>
        </authorList>
    </citation>
    <scope>NUCLEOTIDE SEQUENCE [LARGE SCALE GENOMIC DNA]</scope>
    <source>
        <strain evidence="8 9">NPDC050545</strain>
    </source>
</reference>
<evidence type="ECO:0000256" key="4">
    <source>
        <dbReference type="ARBA" id="ARBA00022741"/>
    </source>
</evidence>
<accession>A0ABW7YQD2</accession>
<evidence type="ECO:0000259" key="7">
    <source>
        <dbReference type="PROSITE" id="PS50011"/>
    </source>
</evidence>
<evidence type="ECO:0000256" key="5">
    <source>
        <dbReference type="ARBA" id="ARBA00022777"/>
    </source>
</evidence>
<name>A0ABW7YQD2_9ACTN</name>
<dbReference type="Gene3D" id="1.10.510.10">
    <property type="entry name" value="Transferase(Phosphotransferase) domain 1"/>
    <property type="match status" value="1"/>
</dbReference>
<dbReference type="EC" id="2.7.11.1" evidence="1"/>
<dbReference type="CDD" id="cd14014">
    <property type="entry name" value="STKc_PknB_like"/>
    <property type="match status" value="1"/>
</dbReference>
<evidence type="ECO:0000313" key="9">
    <source>
        <dbReference type="Proteomes" id="UP001612741"/>
    </source>
</evidence>
<proteinExistence type="predicted"/>
<dbReference type="InterPro" id="IPR000719">
    <property type="entry name" value="Prot_kinase_dom"/>
</dbReference>
<protein>
    <recommendedName>
        <fullName evidence="1">non-specific serine/threonine protein kinase</fullName>
        <ecNumber evidence="1">2.7.11.1</ecNumber>
    </recommendedName>
</protein>
<dbReference type="InterPro" id="IPR011009">
    <property type="entry name" value="Kinase-like_dom_sf"/>
</dbReference>
<keyword evidence="5 8" id="KW-0418">Kinase</keyword>
<organism evidence="8 9">
    <name type="scientific">Nonomuraea typhae</name>
    <dbReference type="NCBI Taxonomy" id="2603600"/>
    <lineage>
        <taxon>Bacteria</taxon>
        <taxon>Bacillati</taxon>
        <taxon>Actinomycetota</taxon>
        <taxon>Actinomycetes</taxon>
        <taxon>Streptosporangiales</taxon>
        <taxon>Streptosporangiaceae</taxon>
        <taxon>Nonomuraea</taxon>
    </lineage>
</organism>
<dbReference type="InterPro" id="IPR008271">
    <property type="entry name" value="Ser/Thr_kinase_AS"/>
</dbReference>
<comment type="caution">
    <text evidence="8">The sequence shown here is derived from an EMBL/GenBank/DDBJ whole genome shotgun (WGS) entry which is preliminary data.</text>
</comment>
<evidence type="ECO:0000256" key="3">
    <source>
        <dbReference type="ARBA" id="ARBA00022679"/>
    </source>
</evidence>
<dbReference type="PROSITE" id="PS50011">
    <property type="entry name" value="PROTEIN_KINASE_DOM"/>
    <property type="match status" value="1"/>
</dbReference>
<evidence type="ECO:0000313" key="8">
    <source>
        <dbReference type="EMBL" id="MFI6498128.1"/>
    </source>
</evidence>
<dbReference type="EMBL" id="JBITGY010000003">
    <property type="protein sequence ID" value="MFI6498128.1"/>
    <property type="molecule type" value="Genomic_DNA"/>
</dbReference>
<feature type="domain" description="Protein kinase" evidence="7">
    <location>
        <begin position="11"/>
        <end position="258"/>
    </location>
</feature>
<keyword evidence="4" id="KW-0547">Nucleotide-binding</keyword>
<dbReference type="SMART" id="SM00220">
    <property type="entry name" value="S_TKc"/>
    <property type="match status" value="1"/>
</dbReference>
<keyword evidence="2" id="KW-0723">Serine/threonine-protein kinase</keyword>
<evidence type="ECO:0000256" key="6">
    <source>
        <dbReference type="ARBA" id="ARBA00022840"/>
    </source>
</evidence>
<dbReference type="SUPFAM" id="SSF56112">
    <property type="entry name" value="Protein kinase-like (PK-like)"/>
    <property type="match status" value="1"/>
</dbReference>
<dbReference type="Pfam" id="PF00069">
    <property type="entry name" value="Pkinase"/>
    <property type="match status" value="1"/>
</dbReference>